<comment type="similarity">
    <text evidence="1">Belongs to the UPF0065 (bug) family.</text>
</comment>
<reference evidence="2" key="1">
    <citation type="submission" date="2021-03" db="EMBL/GenBank/DDBJ databases">
        <authorList>
            <person name="So Y."/>
        </authorList>
    </citation>
    <scope>NUCLEOTIDE SEQUENCE</scope>
    <source>
        <strain evidence="2">SG15</strain>
    </source>
</reference>
<proteinExistence type="inferred from homology"/>
<dbReference type="SUPFAM" id="SSF53850">
    <property type="entry name" value="Periplasmic binding protein-like II"/>
    <property type="match status" value="1"/>
</dbReference>
<dbReference type="PANTHER" id="PTHR42928">
    <property type="entry name" value="TRICARBOXYLATE-BINDING PROTEIN"/>
    <property type="match status" value="1"/>
</dbReference>
<dbReference type="Proteomes" id="UP000677537">
    <property type="component" value="Unassembled WGS sequence"/>
</dbReference>
<sequence>MIVAFAPGGFTDIAARLLAERLSVALGQPVTVDNRAGAAGIIGTEAAARSAPDGYTVLMGTISTHAMNVGLYRNLTYDPMADFAPVSGVATSPNLLVAHPSKGIRDVAGLIERAKAEPGVLSYGSGGNGTSSHLAGELFKSLAGVDLLHVPSRSTAPAASAVLAGQVDLMFDTLPSSLPHAREGRLTPLGVTSTRRLAELPIIPAVAETVPGFEMGVWTALFVPAATPRPIIDRLNAATRDALPQISGRFAELGLEPLTLGPQDTTTYLRAEIGKWTQVIRSAGISAD</sequence>
<dbReference type="Gene3D" id="3.40.190.150">
    <property type="entry name" value="Bordetella uptake gene, domain 1"/>
    <property type="match status" value="1"/>
</dbReference>
<dbReference type="Pfam" id="PF03401">
    <property type="entry name" value="TctC"/>
    <property type="match status" value="1"/>
</dbReference>
<protein>
    <submittedName>
        <fullName evidence="2">Tripartite tricarboxylate transporter substrate binding protein</fullName>
    </submittedName>
</protein>
<accession>A0A940MY69</accession>
<comment type="caution">
    <text evidence="2">The sequence shown here is derived from an EMBL/GenBank/DDBJ whole genome shotgun (WGS) entry which is preliminary data.</text>
</comment>
<evidence type="ECO:0000313" key="2">
    <source>
        <dbReference type="EMBL" id="MBP0496473.1"/>
    </source>
</evidence>
<dbReference type="RefSeq" id="WP_209377262.1">
    <property type="nucleotide sequence ID" value="NZ_JAGIZA010000041.1"/>
</dbReference>
<dbReference type="InterPro" id="IPR005064">
    <property type="entry name" value="BUG"/>
</dbReference>
<evidence type="ECO:0000313" key="3">
    <source>
        <dbReference type="Proteomes" id="UP000677537"/>
    </source>
</evidence>
<dbReference type="InterPro" id="IPR042100">
    <property type="entry name" value="Bug_dom1"/>
</dbReference>
<dbReference type="Gene3D" id="3.40.190.10">
    <property type="entry name" value="Periplasmic binding protein-like II"/>
    <property type="match status" value="1"/>
</dbReference>
<keyword evidence="3" id="KW-1185">Reference proteome</keyword>
<dbReference type="CDD" id="cd13578">
    <property type="entry name" value="PBP2_Bug27"/>
    <property type="match status" value="1"/>
</dbReference>
<evidence type="ECO:0000256" key="1">
    <source>
        <dbReference type="ARBA" id="ARBA00006987"/>
    </source>
</evidence>
<dbReference type="AlphaFoldDB" id="A0A940MY69"/>
<gene>
    <name evidence="2" type="ORF">J5Y10_27075</name>
</gene>
<dbReference type="EMBL" id="JAGIZA010000041">
    <property type="protein sequence ID" value="MBP0496473.1"/>
    <property type="molecule type" value="Genomic_DNA"/>
</dbReference>
<dbReference type="PIRSF" id="PIRSF017082">
    <property type="entry name" value="YflP"/>
    <property type="match status" value="1"/>
</dbReference>
<dbReference type="PANTHER" id="PTHR42928:SF5">
    <property type="entry name" value="BLR1237 PROTEIN"/>
    <property type="match status" value="1"/>
</dbReference>
<name>A0A940MY69_9PROT</name>
<organism evidence="2 3">
    <name type="scientific">Roseomonas indoligenes</name>
    <dbReference type="NCBI Taxonomy" id="2820811"/>
    <lineage>
        <taxon>Bacteria</taxon>
        <taxon>Pseudomonadati</taxon>
        <taxon>Pseudomonadota</taxon>
        <taxon>Alphaproteobacteria</taxon>
        <taxon>Acetobacterales</taxon>
        <taxon>Roseomonadaceae</taxon>
        <taxon>Roseomonas</taxon>
    </lineage>
</organism>